<feature type="compositionally biased region" description="Basic and acidic residues" evidence="1">
    <location>
        <begin position="185"/>
        <end position="210"/>
    </location>
</feature>
<gene>
    <name evidence="2" type="ORF">FQN60_013211</name>
</gene>
<dbReference type="EMBL" id="VOFY01000009">
    <property type="protein sequence ID" value="KAA8589846.1"/>
    <property type="molecule type" value="Genomic_DNA"/>
</dbReference>
<proteinExistence type="predicted"/>
<feature type="region of interest" description="Disordered" evidence="1">
    <location>
        <begin position="170"/>
        <end position="224"/>
    </location>
</feature>
<dbReference type="AlphaFoldDB" id="A0A5J5DB28"/>
<evidence type="ECO:0000313" key="2">
    <source>
        <dbReference type="EMBL" id="KAA8589846.1"/>
    </source>
</evidence>
<dbReference type="Proteomes" id="UP000327493">
    <property type="component" value="Chromosome 9"/>
</dbReference>
<sequence>MAQETRNGGTSTLNNNNGVNNSKKKLLIALDIFCLLLGESMNTFRLRDLKLGMPLQSSRESDGEAGHVADQAIAEQERVGNGKVVSVGGVVPVVGCDVFVYVMAAGRGEVRALKKVHMMCAEVSRLFKEQMRARSTRKGGMELSEVQEIIIIQTEGSGFKDSAARLLSQGRLPSQVPAVGQSGGMEKRREGEGENGKLRDWRERKRDTKQKTHHQSLARPYVGPPAPGPGLALHPVCAGVCLSDRPICCPLPTTGEKRDSPLALTSLPFLIIETSTIKPYQRGFYCSDESIRFPRKEGDTISDAVLCGVGILIAIFSVSRPSHLPLFATLTSISSHFFSTVTLVQKIILTNIAPKSKKHFAKRVSGAESPSPQSAICVRADTCMPMTIAIFYKLLVRSQTPHSYPCTLTPCPLCPAHYSG</sequence>
<evidence type="ECO:0000256" key="1">
    <source>
        <dbReference type="SAM" id="MobiDB-lite"/>
    </source>
</evidence>
<protein>
    <submittedName>
        <fullName evidence="2">Uncharacterized protein</fullName>
    </submittedName>
</protein>
<organism evidence="2 3">
    <name type="scientific">Etheostoma spectabile</name>
    <name type="common">orangethroat darter</name>
    <dbReference type="NCBI Taxonomy" id="54343"/>
    <lineage>
        <taxon>Eukaryota</taxon>
        <taxon>Metazoa</taxon>
        <taxon>Chordata</taxon>
        <taxon>Craniata</taxon>
        <taxon>Vertebrata</taxon>
        <taxon>Euteleostomi</taxon>
        <taxon>Actinopterygii</taxon>
        <taxon>Neopterygii</taxon>
        <taxon>Teleostei</taxon>
        <taxon>Neoteleostei</taxon>
        <taxon>Acanthomorphata</taxon>
        <taxon>Eupercaria</taxon>
        <taxon>Perciformes</taxon>
        <taxon>Percoidei</taxon>
        <taxon>Percidae</taxon>
        <taxon>Etheostomatinae</taxon>
        <taxon>Etheostoma</taxon>
    </lineage>
</organism>
<keyword evidence="3" id="KW-1185">Reference proteome</keyword>
<name>A0A5J5DB28_9PERO</name>
<reference evidence="2 3" key="1">
    <citation type="submission" date="2019-08" db="EMBL/GenBank/DDBJ databases">
        <title>A chromosome-level genome assembly, high-density linkage maps, and genome scans reveal the genomic architecture of hybrid incompatibilities underlying speciation via character displacement in darters (Percidae: Etheostominae).</title>
        <authorList>
            <person name="Moran R.L."/>
            <person name="Catchen J.M."/>
            <person name="Fuller R.C."/>
        </authorList>
    </citation>
    <scope>NUCLEOTIDE SEQUENCE [LARGE SCALE GENOMIC DNA]</scope>
    <source>
        <strain evidence="2">EspeVRDwgs_2016</strain>
        <tissue evidence="2">Muscle</tissue>
    </source>
</reference>
<comment type="caution">
    <text evidence="2">The sequence shown here is derived from an EMBL/GenBank/DDBJ whole genome shotgun (WGS) entry which is preliminary data.</text>
</comment>
<accession>A0A5J5DB28</accession>
<evidence type="ECO:0000313" key="3">
    <source>
        <dbReference type="Proteomes" id="UP000327493"/>
    </source>
</evidence>